<evidence type="ECO:0000256" key="5">
    <source>
        <dbReference type="ARBA" id="ARBA00023034"/>
    </source>
</evidence>
<dbReference type="VEuPathDB" id="FungiDB:CJI97_003264"/>
<evidence type="ECO:0000256" key="3">
    <source>
        <dbReference type="ARBA" id="ARBA00022448"/>
    </source>
</evidence>
<dbReference type="Pfam" id="PF07928">
    <property type="entry name" value="Vps54"/>
    <property type="match status" value="1"/>
</dbReference>
<evidence type="ECO:0000313" key="9">
    <source>
        <dbReference type="EMBL" id="KNE01234.1"/>
    </source>
</evidence>
<dbReference type="GO" id="GO:0000938">
    <property type="term" value="C:GARP complex"/>
    <property type="evidence" value="ECO:0007669"/>
    <property type="project" value="InterPro"/>
</dbReference>
<feature type="compositionally biased region" description="Basic and acidic residues" evidence="7">
    <location>
        <begin position="1106"/>
        <end position="1128"/>
    </location>
</feature>
<keyword evidence="3" id="KW-0813">Transport</keyword>
<feature type="region of interest" description="Disordered" evidence="7">
    <location>
        <begin position="1"/>
        <end position="20"/>
    </location>
</feature>
<keyword evidence="5" id="KW-0333">Golgi apparatus</keyword>
<protein>
    <recommendedName>
        <fullName evidence="8">Vacuolar protein sorting-associated protein 54 C-terminal domain-containing protein</fullName>
    </recommendedName>
</protein>
<dbReference type="GO" id="GO:0019905">
    <property type="term" value="F:syntaxin binding"/>
    <property type="evidence" value="ECO:0007669"/>
    <property type="project" value="TreeGrafter"/>
</dbReference>
<evidence type="ECO:0000256" key="1">
    <source>
        <dbReference type="ARBA" id="ARBA00004601"/>
    </source>
</evidence>
<gene>
    <name evidence="9" type="ORF">QG37_02124</name>
</gene>
<feature type="compositionally biased region" description="Basic and acidic residues" evidence="7">
    <location>
        <begin position="1072"/>
        <end position="1085"/>
    </location>
</feature>
<evidence type="ECO:0000256" key="6">
    <source>
        <dbReference type="ARBA" id="ARBA00023054"/>
    </source>
</evidence>
<evidence type="ECO:0000256" key="4">
    <source>
        <dbReference type="ARBA" id="ARBA00022927"/>
    </source>
</evidence>
<dbReference type="PANTHER" id="PTHR12965:SF0">
    <property type="entry name" value="VACUOLAR PROTEIN SORTING-ASSOCIATED PROTEIN 54"/>
    <property type="match status" value="1"/>
</dbReference>
<proteinExistence type="inferred from homology"/>
<dbReference type="AlphaFoldDB" id="A0A0L0P4K8"/>
<evidence type="ECO:0000256" key="7">
    <source>
        <dbReference type="SAM" id="MobiDB-lite"/>
    </source>
</evidence>
<dbReference type="PANTHER" id="PTHR12965">
    <property type="entry name" value="VACUOLAR PROTEIN SORTING 54"/>
    <property type="match status" value="1"/>
</dbReference>
<dbReference type="InterPro" id="IPR039745">
    <property type="entry name" value="Vps54"/>
</dbReference>
<feature type="compositionally biased region" description="Basic and acidic residues" evidence="7">
    <location>
        <begin position="1054"/>
        <end position="1065"/>
    </location>
</feature>
<dbReference type="GO" id="GO:0015031">
    <property type="term" value="P:protein transport"/>
    <property type="evidence" value="ECO:0007669"/>
    <property type="project" value="UniProtKB-KW"/>
</dbReference>
<evidence type="ECO:0000256" key="2">
    <source>
        <dbReference type="ARBA" id="ARBA00009150"/>
    </source>
</evidence>
<comment type="similarity">
    <text evidence="2">Belongs to the VPS54 family.</text>
</comment>
<dbReference type="Proteomes" id="UP000037122">
    <property type="component" value="Unassembled WGS sequence"/>
</dbReference>
<organism evidence="9 10">
    <name type="scientific">Candidozyma auris</name>
    <name type="common">Yeast</name>
    <name type="synonym">Candida auris</name>
    <dbReference type="NCBI Taxonomy" id="498019"/>
    <lineage>
        <taxon>Eukaryota</taxon>
        <taxon>Fungi</taxon>
        <taxon>Dikarya</taxon>
        <taxon>Ascomycota</taxon>
        <taxon>Saccharomycotina</taxon>
        <taxon>Pichiomycetes</taxon>
        <taxon>Metschnikowiaceae</taxon>
        <taxon>Candidozyma</taxon>
    </lineage>
</organism>
<dbReference type="VEuPathDB" id="FungiDB:CJI96_0001725"/>
<feature type="compositionally biased region" description="Acidic residues" evidence="7">
    <location>
        <begin position="1150"/>
        <end position="1164"/>
    </location>
</feature>
<keyword evidence="4" id="KW-0653">Protein transport</keyword>
<feature type="domain" description="Vacuolar protein sorting-associated protein 54 C-terminal" evidence="8">
    <location>
        <begin position="768"/>
        <end position="905"/>
    </location>
</feature>
<sequence>MSLEDDNVAPSARMSMDTTVNINDDVASEPSHVLDKKQVTESVYSNFRGSMGDDSIILAFNILKLGLGEEEKEPDAFLPLGPNSIFELTLASDIARVKQNKPLKTYITVNGGANTVYNLTQPTSRDIPQIQLQSLKNKVSSKRLSQDLVKGLASEYKSFEQTNRTLTEDVLSKLADGTADQDRGHVNESNDEIPAIFENPDFHLDDPRTFRQVMENSQILPDPDSNDNSHIVNNTEVQEKLSHYLDRVEVELISEISKTSDSFFSTLGEVQSIKADGLECMEQFRAIKDKLSSIEIGQAKRGLEILDMLDERQNLCHLESSVLQIQQVIILFKRAEKYFAEGNHSKCLDSILIIEHLIEGTSREDYPDPVTYKDYPRFEYPMVSLRGIPALTPIKNKLTTLKELCSRGYIESFLDLLLEDLRSHYKLVSLRDTMNRIYVSVYRGKYDTEPNTSYAKVSTETKEQLTTFIQSLHKSSHLIEAFAEYQNKIIAEVKAIIRARLPLLSRLDPAQLEASSNPDSRDSSIPPDSSQMGESTSMATNSLFNNIKELSHDEFLGMMKETFSNLSECLRRLTIHQKLLLDLSLSSLTENDTFDVMSLDITNSINRAIELTQVRLAKVSNVRLEQLCETSIEDYLKFYTYGSAYLLECEFINPGYNATEPGSSLYKWIKNHVGLYLHRFHNNSIKRFAHNCDKEIWKECTDANEIGTHQILLDEVLEYCKYHETEGNSGSNGKKWSDLLVFYEQDTHDKEVEEKRAFEKVKFEINKRNYLVPPLMLDVVGSIRGYLVLSSIFSSRAPTLRSYILTYFRVVNSRTSQAILGAGATNKEKAGLKHITTKHIALCIQTIEFAQDILRSIQHVFREQEVEVNQGQQNAEELTFEKMLINYQEHERELSHKIVQLIKDRTSSHCHAIKQINWSEPLKAGQQCHPYMEALSKDTITVFKILSKYLRETEYSSILLQIFENYKKLLLNCFCTELPQFKDFNEKHSLLKDIDFFRVKLGEIPGYGNSGQVIWENVNALPTIEDARMEEVMKNNIEGERAAAARSSADINGVEEKKENNEKESLASTQSKTDDNAERRAKTSIEDPSNEGQGSKVAEDASNSGDKAEPKQGEENNTDYAEREETKKVASTPSIPEGHQVNEQATIIAEPEEVVAEKLDEDPTVGDSEEKSEQAEDAATGEPSTPTKFNGPPAQDES</sequence>
<dbReference type="EMBL" id="LGST01000016">
    <property type="protein sequence ID" value="KNE01234.1"/>
    <property type="molecule type" value="Genomic_DNA"/>
</dbReference>
<feature type="region of interest" description="Disordered" evidence="7">
    <location>
        <begin position="1041"/>
        <end position="1198"/>
    </location>
</feature>
<dbReference type="GO" id="GO:0006896">
    <property type="term" value="P:Golgi to vacuole transport"/>
    <property type="evidence" value="ECO:0007669"/>
    <property type="project" value="TreeGrafter"/>
</dbReference>
<dbReference type="VEuPathDB" id="FungiDB:B9J08_003193"/>
<comment type="subcellular location">
    <subcellularLocation>
        <location evidence="1">Golgi apparatus</location>
        <location evidence="1">trans-Golgi network</location>
    </subcellularLocation>
</comment>
<dbReference type="VEuPathDB" id="FungiDB:CJJ07_001265"/>
<comment type="caution">
    <text evidence="9">The sequence shown here is derived from an EMBL/GenBank/DDBJ whole genome shotgun (WGS) entry which is preliminary data.</text>
</comment>
<evidence type="ECO:0000259" key="8">
    <source>
        <dbReference type="Pfam" id="PF07928"/>
    </source>
</evidence>
<evidence type="ECO:0000313" key="10">
    <source>
        <dbReference type="Proteomes" id="UP000037122"/>
    </source>
</evidence>
<reference evidence="10" key="1">
    <citation type="journal article" date="2015" name="BMC Genomics">
        <title>Draft genome of a commonly misdiagnosed multidrug resistant pathogen Candida auris.</title>
        <authorList>
            <person name="Chatterjee S."/>
            <person name="Alampalli S.V."/>
            <person name="Nageshan R.K."/>
            <person name="Chettiar S.T."/>
            <person name="Joshi S."/>
            <person name="Tatu U.S."/>
        </authorList>
    </citation>
    <scope>NUCLEOTIDE SEQUENCE [LARGE SCALE GENOMIC DNA]</scope>
    <source>
        <strain evidence="10">6684</strain>
    </source>
</reference>
<dbReference type="InterPro" id="IPR012501">
    <property type="entry name" value="Vps54_C"/>
</dbReference>
<dbReference type="GO" id="GO:0005829">
    <property type="term" value="C:cytosol"/>
    <property type="evidence" value="ECO:0007669"/>
    <property type="project" value="GOC"/>
</dbReference>
<feature type="region of interest" description="Disordered" evidence="7">
    <location>
        <begin position="512"/>
        <end position="536"/>
    </location>
</feature>
<accession>A0A0L0P4K8</accession>
<dbReference type="VEuPathDB" id="FungiDB:QG37_02124"/>
<dbReference type="VEuPathDB" id="FungiDB:CJJ09_000915"/>
<name>A0A0L0P4K8_CANAR</name>
<dbReference type="GO" id="GO:0042147">
    <property type="term" value="P:retrograde transport, endosome to Golgi"/>
    <property type="evidence" value="ECO:0007669"/>
    <property type="project" value="InterPro"/>
</dbReference>
<keyword evidence="6" id="KW-0175">Coiled coil</keyword>
<feature type="compositionally biased region" description="Low complexity" evidence="7">
    <location>
        <begin position="515"/>
        <end position="530"/>
    </location>
</feature>